<protein>
    <submittedName>
        <fullName evidence="1">Uncharacterized protein</fullName>
    </submittedName>
</protein>
<dbReference type="RefSeq" id="WP_227499864.1">
    <property type="nucleotide sequence ID" value="NZ_CP040994.1"/>
</dbReference>
<dbReference type="AlphaFoldDB" id="A0A377YRF8"/>
<dbReference type="Gene3D" id="3.40.630.10">
    <property type="entry name" value="Zn peptidases"/>
    <property type="match status" value="1"/>
</dbReference>
<gene>
    <name evidence="1" type="ORF">NCTC8849_05764</name>
</gene>
<name>A0A377YRF8_KLEPN</name>
<evidence type="ECO:0000313" key="1">
    <source>
        <dbReference type="EMBL" id="STU45805.1"/>
    </source>
</evidence>
<dbReference type="EMBL" id="UGLC01000003">
    <property type="protein sequence ID" value="STU45805.1"/>
    <property type="molecule type" value="Genomic_DNA"/>
</dbReference>
<evidence type="ECO:0000313" key="2">
    <source>
        <dbReference type="Proteomes" id="UP000254799"/>
    </source>
</evidence>
<reference evidence="1 2" key="1">
    <citation type="submission" date="2018-06" db="EMBL/GenBank/DDBJ databases">
        <authorList>
            <consortium name="Pathogen Informatics"/>
            <person name="Doyle S."/>
        </authorList>
    </citation>
    <scope>NUCLEOTIDE SEQUENCE [LARGE SCALE GENOMIC DNA]</scope>
    <source>
        <strain evidence="1 2">NCTC8849</strain>
    </source>
</reference>
<organism evidence="1 2">
    <name type="scientific">Klebsiella pneumoniae</name>
    <dbReference type="NCBI Taxonomy" id="573"/>
    <lineage>
        <taxon>Bacteria</taxon>
        <taxon>Pseudomonadati</taxon>
        <taxon>Pseudomonadota</taxon>
        <taxon>Gammaproteobacteria</taxon>
        <taxon>Enterobacterales</taxon>
        <taxon>Enterobacteriaceae</taxon>
        <taxon>Klebsiella/Raoultella group</taxon>
        <taxon>Klebsiella</taxon>
        <taxon>Klebsiella pneumoniae complex</taxon>
    </lineage>
</organism>
<dbReference type="Proteomes" id="UP000254799">
    <property type="component" value="Unassembled WGS sequence"/>
</dbReference>
<accession>A0A377YRF8</accession>
<proteinExistence type="predicted"/>
<sequence length="100" mass="11706">MSWTEACGTFPVTGTTIVIICLQRKLYTFEHTARPGHFSVALRDELERFFPVMEKERVDGCECEDGIIFNHFDSSFESWLFSDRRLRTLKRVQILSRQAT</sequence>